<evidence type="ECO:0000313" key="2">
    <source>
        <dbReference type="EMBL" id="MCI46197.1"/>
    </source>
</evidence>
<name>A0A392SCP4_9FABA</name>
<dbReference type="AlphaFoldDB" id="A0A392SCP4"/>
<sequence>MDENCFSDGSTAEDYLLEVEKCDGEEGVENDGEGAEVETCDGEEGVADDGDGVEVRWEEDATMELSVERDDVGQYPA</sequence>
<accession>A0A392SCP4</accession>
<evidence type="ECO:0000313" key="3">
    <source>
        <dbReference type="Proteomes" id="UP000265520"/>
    </source>
</evidence>
<keyword evidence="3" id="KW-1185">Reference proteome</keyword>
<dbReference type="Proteomes" id="UP000265520">
    <property type="component" value="Unassembled WGS sequence"/>
</dbReference>
<feature type="non-terminal residue" evidence="2">
    <location>
        <position position="77"/>
    </location>
</feature>
<dbReference type="EMBL" id="LXQA010354007">
    <property type="protein sequence ID" value="MCI46197.1"/>
    <property type="molecule type" value="Genomic_DNA"/>
</dbReference>
<evidence type="ECO:0000256" key="1">
    <source>
        <dbReference type="SAM" id="MobiDB-lite"/>
    </source>
</evidence>
<reference evidence="2 3" key="1">
    <citation type="journal article" date="2018" name="Front. Plant Sci.">
        <title>Red Clover (Trifolium pratense) and Zigzag Clover (T. medium) - A Picture of Genomic Similarities and Differences.</title>
        <authorList>
            <person name="Dluhosova J."/>
            <person name="Istvanek J."/>
            <person name="Nedelnik J."/>
            <person name="Repkova J."/>
        </authorList>
    </citation>
    <scope>NUCLEOTIDE SEQUENCE [LARGE SCALE GENOMIC DNA]</scope>
    <source>
        <strain evidence="3">cv. 10/8</strain>
        <tissue evidence="2">Leaf</tissue>
    </source>
</reference>
<protein>
    <submittedName>
        <fullName evidence="2">Uncharacterized protein</fullName>
    </submittedName>
</protein>
<comment type="caution">
    <text evidence="2">The sequence shown here is derived from an EMBL/GenBank/DDBJ whole genome shotgun (WGS) entry which is preliminary data.</text>
</comment>
<proteinExistence type="predicted"/>
<feature type="region of interest" description="Disordered" evidence="1">
    <location>
        <begin position="25"/>
        <end position="49"/>
    </location>
</feature>
<organism evidence="2 3">
    <name type="scientific">Trifolium medium</name>
    <dbReference type="NCBI Taxonomy" id="97028"/>
    <lineage>
        <taxon>Eukaryota</taxon>
        <taxon>Viridiplantae</taxon>
        <taxon>Streptophyta</taxon>
        <taxon>Embryophyta</taxon>
        <taxon>Tracheophyta</taxon>
        <taxon>Spermatophyta</taxon>
        <taxon>Magnoliopsida</taxon>
        <taxon>eudicotyledons</taxon>
        <taxon>Gunneridae</taxon>
        <taxon>Pentapetalae</taxon>
        <taxon>rosids</taxon>
        <taxon>fabids</taxon>
        <taxon>Fabales</taxon>
        <taxon>Fabaceae</taxon>
        <taxon>Papilionoideae</taxon>
        <taxon>50 kb inversion clade</taxon>
        <taxon>NPAAA clade</taxon>
        <taxon>Hologalegina</taxon>
        <taxon>IRL clade</taxon>
        <taxon>Trifolieae</taxon>
        <taxon>Trifolium</taxon>
    </lineage>
</organism>